<gene>
    <name evidence="7" type="ORF">ACHAWO_009610</name>
</gene>
<evidence type="ECO:0000256" key="1">
    <source>
        <dbReference type="ARBA" id="ARBA00004141"/>
    </source>
</evidence>
<evidence type="ECO:0000256" key="2">
    <source>
        <dbReference type="ARBA" id="ARBA00022692"/>
    </source>
</evidence>
<comment type="caution">
    <text evidence="7">The sequence shown here is derived from an EMBL/GenBank/DDBJ whole genome shotgun (WGS) entry which is preliminary data.</text>
</comment>
<keyword evidence="2 6" id="KW-0812">Transmembrane</keyword>
<feature type="region of interest" description="Disordered" evidence="5">
    <location>
        <begin position="1"/>
        <end position="50"/>
    </location>
</feature>
<feature type="transmembrane region" description="Helical" evidence="6">
    <location>
        <begin position="84"/>
        <end position="105"/>
    </location>
</feature>
<feature type="transmembrane region" description="Helical" evidence="6">
    <location>
        <begin position="111"/>
        <end position="130"/>
    </location>
</feature>
<dbReference type="PANTHER" id="PTHR38894">
    <property type="entry name" value="TRANSMEMBRANE PROTEIN"/>
    <property type="match status" value="1"/>
</dbReference>
<organism evidence="7 8">
    <name type="scientific">Cyclotella atomus</name>
    <dbReference type="NCBI Taxonomy" id="382360"/>
    <lineage>
        <taxon>Eukaryota</taxon>
        <taxon>Sar</taxon>
        <taxon>Stramenopiles</taxon>
        <taxon>Ochrophyta</taxon>
        <taxon>Bacillariophyta</taxon>
        <taxon>Coscinodiscophyceae</taxon>
        <taxon>Thalassiosirophycidae</taxon>
        <taxon>Stephanodiscales</taxon>
        <taxon>Stephanodiscaceae</taxon>
        <taxon>Cyclotella</taxon>
    </lineage>
</organism>
<sequence>MDGETPSWLEASDAATPARASNPTEAPPSAFSIDDTPEPSAKTTSTAPQTDNIAGTILNSMAAKSQAEEAAAAVDESDLPRMILFMRVANLLAAGLLIACSIVELVSIPGIGVWILSIYAICGGALICCLETQLKFVRRAIAMNFGFLFHSVYRFIFYMLMASVVWFYQGVLGYITAGLLAGVAVFNTYILCRYPTYRRMRDKIAEEEDKRIEAKISQEVRKQAMSSVMGR</sequence>
<feature type="transmembrane region" description="Helical" evidence="6">
    <location>
        <begin position="142"/>
        <end position="168"/>
    </location>
</feature>
<dbReference type="GO" id="GO:0016020">
    <property type="term" value="C:membrane"/>
    <property type="evidence" value="ECO:0007669"/>
    <property type="project" value="UniProtKB-SubCell"/>
</dbReference>
<feature type="transmembrane region" description="Helical" evidence="6">
    <location>
        <begin position="174"/>
        <end position="192"/>
    </location>
</feature>
<evidence type="ECO:0000313" key="8">
    <source>
        <dbReference type="Proteomes" id="UP001530400"/>
    </source>
</evidence>
<proteinExistence type="predicted"/>
<evidence type="ECO:0000313" key="7">
    <source>
        <dbReference type="EMBL" id="KAL3781616.1"/>
    </source>
</evidence>
<evidence type="ECO:0000256" key="4">
    <source>
        <dbReference type="ARBA" id="ARBA00023136"/>
    </source>
</evidence>
<evidence type="ECO:0000256" key="3">
    <source>
        <dbReference type="ARBA" id="ARBA00022989"/>
    </source>
</evidence>
<evidence type="ECO:0008006" key="9">
    <source>
        <dbReference type="Google" id="ProtNLM"/>
    </source>
</evidence>
<dbReference type="Proteomes" id="UP001530400">
    <property type="component" value="Unassembled WGS sequence"/>
</dbReference>
<keyword evidence="4 6" id="KW-0472">Membrane</keyword>
<dbReference type="Pfam" id="PF08507">
    <property type="entry name" value="COPI_assoc"/>
    <property type="match status" value="1"/>
</dbReference>
<keyword evidence="8" id="KW-1185">Reference proteome</keyword>
<dbReference type="InterPro" id="IPR013714">
    <property type="entry name" value="Golgi_TVP15"/>
</dbReference>
<dbReference type="AlphaFoldDB" id="A0ABD3P1F3"/>
<evidence type="ECO:0000256" key="5">
    <source>
        <dbReference type="SAM" id="MobiDB-lite"/>
    </source>
</evidence>
<comment type="subcellular location">
    <subcellularLocation>
        <location evidence="1">Membrane</location>
        <topology evidence="1">Multi-pass membrane protein</topology>
    </subcellularLocation>
</comment>
<keyword evidence="3 6" id="KW-1133">Transmembrane helix</keyword>
<protein>
    <recommendedName>
        <fullName evidence="9">Golgi apparatus membrane protein TVP15</fullName>
    </recommendedName>
</protein>
<name>A0ABD3P1F3_9STRA</name>
<evidence type="ECO:0000256" key="6">
    <source>
        <dbReference type="SAM" id="Phobius"/>
    </source>
</evidence>
<dbReference type="PANTHER" id="PTHR38894:SF1">
    <property type="entry name" value="TRANSMEMBRANE PROTEIN"/>
    <property type="match status" value="1"/>
</dbReference>
<dbReference type="EMBL" id="JALLPJ020000837">
    <property type="protein sequence ID" value="KAL3781616.1"/>
    <property type="molecule type" value="Genomic_DNA"/>
</dbReference>
<reference evidence="7 8" key="1">
    <citation type="submission" date="2024-10" db="EMBL/GenBank/DDBJ databases">
        <title>Updated reference genomes for cyclostephanoid diatoms.</title>
        <authorList>
            <person name="Roberts W.R."/>
            <person name="Alverson A.J."/>
        </authorList>
    </citation>
    <scope>NUCLEOTIDE SEQUENCE [LARGE SCALE GENOMIC DNA]</scope>
    <source>
        <strain evidence="7 8">AJA010-31</strain>
    </source>
</reference>
<feature type="compositionally biased region" description="Polar residues" evidence="5">
    <location>
        <begin position="41"/>
        <end position="50"/>
    </location>
</feature>
<accession>A0ABD3P1F3</accession>